<reference evidence="2 3" key="1">
    <citation type="journal article" date="2011" name="J. Bacteriol.">
        <title>Genome sequence of 'Pedosphaera parvula' Ellin514, an aerobic Verrucomicrobial isolate from pasture soil.</title>
        <authorList>
            <person name="Kant R."/>
            <person name="van Passel M.W."/>
            <person name="Sangwan P."/>
            <person name="Palva A."/>
            <person name="Lucas S."/>
            <person name="Copeland A."/>
            <person name="Lapidus A."/>
            <person name="Glavina Del Rio T."/>
            <person name="Dalin E."/>
            <person name="Tice H."/>
            <person name="Bruce D."/>
            <person name="Goodwin L."/>
            <person name="Pitluck S."/>
            <person name="Chertkov O."/>
            <person name="Larimer F.W."/>
            <person name="Land M.L."/>
            <person name="Hauser L."/>
            <person name="Brettin T.S."/>
            <person name="Detter J.C."/>
            <person name="Han S."/>
            <person name="de Vos W.M."/>
            <person name="Janssen P.H."/>
            <person name="Smidt H."/>
        </authorList>
    </citation>
    <scope>NUCLEOTIDE SEQUENCE [LARGE SCALE GENOMIC DNA]</scope>
    <source>
        <strain evidence="2 3">Ellin514</strain>
    </source>
</reference>
<dbReference type="EMBL" id="ABOX02000005">
    <property type="protein sequence ID" value="EEF62331.1"/>
    <property type="molecule type" value="Genomic_DNA"/>
</dbReference>
<evidence type="ECO:0000313" key="3">
    <source>
        <dbReference type="Proteomes" id="UP000003688"/>
    </source>
</evidence>
<dbReference type="RefSeq" id="WP_007413683.1">
    <property type="nucleotide sequence ID" value="NZ_ABOX02000005.1"/>
</dbReference>
<dbReference type="SUPFAM" id="SSF56954">
    <property type="entry name" value="Outer membrane efflux proteins (OEP)"/>
    <property type="match status" value="1"/>
</dbReference>
<proteinExistence type="inferred from homology"/>
<dbReference type="Proteomes" id="UP000003688">
    <property type="component" value="Unassembled WGS sequence"/>
</dbReference>
<name>B9XCY5_PEDPL</name>
<dbReference type="InterPro" id="IPR010131">
    <property type="entry name" value="MdtP/NodT-like"/>
</dbReference>
<organism evidence="2 3">
    <name type="scientific">Pedosphaera parvula (strain Ellin514)</name>
    <dbReference type="NCBI Taxonomy" id="320771"/>
    <lineage>
        <taxon>Bacteria</taxon>
        <taxon>Pseudomonadati</taxon>
        <taxon>Verrucomicrobiota</taxon>
        <taxon>Pedosphaerae</taxon>
        <taxon>Pedosphaerales</taxon>
        <taxon>Pedosphaeraceae</taxon>
        <taxon>Pedosphaera</taxon>
    </lineage>
</organism>
<comment type="similarity">
    <text evidence="1">Belongs to the outer membrane factor (OMF) (TC 1.B.17) family.</text>
</comment>
<dbReference type="Gene3D" id="1.20.1600.10">
    <property type="entry name" value="Outer membrane efflux proteins (OEP)"/>
    <property type="match status" value="1"/>
</dbReference>
<evidence type="ECO:0000313" key="2">
    <source>
        <dbReference type="EMBL" id="EEF62331.1"/>
    </source>
</evidence>
<accession>B9XCY5</accession>
<dbReference type="PANTHER" id="PTHR30203:SF33">
    <property type="entry name" value="BLR4455 PROTEIN"/>
    <property type="match status" value="1"/>
</dbReference>
<protein>
    <submittedName>
        <fullName evidence="2">Outer membrane protein-like protein</fullName>
    </submittedName>
</protein>
<dbReference type="STRING" id="320771.Cflav_PD4966"/>
<dbReference type="PANTHER" id="PTHR30203">
    <property type="entry name" value="OUTER MEMBRANE CATION EFFLUX PROTEIN"/>
    <property type="match status" value="1"/>
</dbReference>
<dbReference type="OrthoDB" id="176948at2"/>
<dbReference type="GO" id="GO:0015562">
    <property type="term" value="F:efflux transmembrane transporter activity"/>
    <property type="evidence" value="ECO:0007669"/>
    <property type="project" value="InterPro"/>
</dbReference>
<dbReference type="InterPro" id="IPR003423">
    <property type="entry name" value="OMP_efflux"/>
</dbReference>
<comment type="caution">
    <text evidence="2">The sequence shown here is derived from an EMBL/GenBank/DDBJ whole genome shotgun (WGS) entry which is preliminary data.</text>
</comment>
<evidence type="ECO:0000256" key="1">
    <source>
        <dbReference type="ARBA" id="ARBA00007613"/>
    </source>
</evidence>
<sequence precursor="true">MRRIVVILLSCSLLFYEGCTTSYYKKSADKETYAVIREKGATIPNMDRHFTIEDTNIFSLELPVSTNVDETLGSDAESEREARILSLDAALEVAVHSSRVYQRTKEQLYLQALSLTLARHEYDPIFFGKGSAAYSVETEEAVAVIVDPITHLPTTAVSDNLVEQKRVAGNGSTGFDWLLKTGGRLSAAITTDFLRYLSGSPQTFTSSQVAANFVQPLWRGAGYTVAIENLTDSERNLLYAIRDFSRYRRTFSVQIATAYYGVLQNRDTVRNSYLGYQSFKKSAERTRALATEGRTKQAELARLEQQELSNQSTWISAIRTYKQALDSFKIQLGLSTDLNVILDDKELEDLKILHPDISSEEALKVALTTRLDLYNVRDKVEDSERRVKLAANGLKPQVDLVANAGLDSKPNTSGFFPAPEPNRYHWTAGLNVDLPLERKAERNVYRAALIDVRVAQGNLEQTTDEIKLEVRDGLRSLDQAKRNYEINEIAVKLGERRVEEQTLLSELGRGTAEATVSAQNDLVAAKNALTAALVGHTIARLQFWNNLGILYIKDNGQFEEVNRAID</sequence>
<dbReference type="AlphaFoldDB" id="B9XCY5"/>
<keyword evidence="3" id="KW-1185">Reference proteome</keyword>
<dbReference type="Pfam" id="PF02321">
    <property type="entry name" value="OEP"/>
    <property type="match status" value="1"/>
</dbReference>
<gene>
    <name evidence="2" type="ORF">Cflav_PD4966</name>
</gene>